<dbReference type="GO" id="GO:0008168">
    <property type="term" value="F:methyltransferase activity"/>
    <property type="evidence" value="ECO:0007669"/>
    <property type="project" value="UniProtKB-KW"/>
</dbReference>
<dbReference type="PANTHER" id="PTHR13563">
    <property type="entry name" value="TRNA (GUANINE-9-) METHYLTRANSFERASE"/>
    <property type="match status" value="1"/>
</dbReference>
<evidence type="ECO:0000256" key="2">
    <source>
        <dbReference type="ARBA" id="ARBA00022603"/>
    </source>
</evidence>
<dbReference type="GO" id="GO:0005654">
    <property type="term" value="C:nucleoplasm"/>
    <property type="evidence" value="ECO:0007669"/>
    <property type="project" value="TreeGrafter"/>
</dbReference>
<name>A0A336LJZ8_CULSO</name>
<keyword evidence="5" id="KW-0819">tRNA processing</keyword>
<keyword evidence="6" id="KW-0809">Transit peptide</keyword>
<comment type="subcellular location">
    <subcellularLocation>
        <location evidence="1">Mitochondrion</location>
    </subcellularLocation>
</comment>
<dbReference type="VEuPathDB" id="VectorBase:CSON012339"/>
<dbReference type="PANTHER" id="PTHR13563:SF5">
    <property type="entry name" value="TRNA METHYLTRANSFERASE 10 HOMOLOG C"/>
    <property type="match status" value="1"/>
</dbReference>
<feature type="domain" description="SAM-dependent MTase TRM10-type" evidence="10">
    <location>
        <begin position="145"/>
        <end position="341"/>
    </location>
</feature>
<evidence type="ECO:0000259" key="10">
    <source>
        <dbReference type="PROSITE" id="PS51675"/>
    </source>
</evidence>
<dbReference type="GO" id="GO:0070131">
    <property type="term" value="P:positive regulation of mitochondrial translation"/>
    <property type="evidence" value="ECO:0007669"/>
    <property type="project" value="TreeGrafter"/>
</dbReference>
<dbReference type="Gene3D" id="3.40.1280.30">
    <property type="match status" value="1"/>
</dbReference>
<dbReference type="GO" id="GO:0005739">
    <property type="term" value="C:mitochondrion"/>
    <property type="evidence" value="ECO:0007669"/>
    <property type="project" value="UniProtKB-SubCell"/>
</dbReference>
<reference evidence="11" key="1">
    <citation type="submission" date="2018-04" db="EMBL/GenBank/DDBJ databases">
        <authorList>
            <person name="Go L.Y."/>
            <person name="Mitchell J.A."/>
        </authorList>
    </citation>
    <scope>NUCLEOTIDE SEQUENCE</scope>
    <source>
        <tissue evidence="11">Whole organism</tissue>
    </source>
</reference>
<evidence type="ECO:0000256" key="4">
    <source>
        <dbReference type="ARBA" id="ARBA00022691"/>
    </source>
</evidence>
<accession>A0A336LJZ8</accession>
<dbReference type="OMA" id="WHNSLFT"/>
<keyword evidence="3" id="KW-0808">Transferase</keyword>
<dbReference type="InterPro" id="IPR038459">
    <property type="entry name" value="MT_TRM10-typ_sf"/>
</dbReference>
<dbReference type="GO" id="GO:0000049">
    <property type="term" value="F:tRNA binding"/>
    <property type="evidence" value="ECO:0007669"/>
    <property type="project" value="TreeGrafter"/>
</dbReference>
<dbReference type="InterPro" id="IPR025812">
    <property type="entry name" value="Trm10_C_MTase_dom"/>
</dbReference>
<evidence type="ECO:0000256" key="1">
    <source>
        <dbReference type="ARBA" id="ARBA00004173"/>
    </source>
</evidence>
<evidence type="ECO:0000256" key="9">
    <source>
        <dbReference type="ARBA" id="ARBA00029803"/>
    </source>
</evidence>
<proteinExistence type="predicted"/>
<evidence type="ECO:0000256" key="7">
    <source>
        <dbReference type="ARBA" id="ARBA00023054"/>
    </source>
</evidence>
<evidence type="ECO:0000256" key="8">
    <source>
        <dbReference type="ARBA" id="ARBA00023128"/>
    </source>
</evidence>
<dbReference type="EMBL" id="UFQS01005757">
    <property type="protein sequence ID" value="SSX16877.1"/>
    <property type="molecule type" value="Genomic_DNA"/>
</dbReference>
<dbReference type="GO" id="GO:0032259">
    <property type="term" value="P:methylation"/>
    <property type="evidence" value="ECO:0007669"/>
    <property type="project" value="UniProtKB-KW"/>
</dbReference>
<keyword evidence="7" id="KW-0175">Coiled coil</keyword>
<dbReference type="GO" id="GO:0097745">
    <property type="term" value="P:mitochondrial tRNA 5'-end processing"/>
    <property type="evidence" value="ECO:0007669"/>
    <property type="project" value="TreeGrafter"/>
</dbReference>
<evidence type="ECO:0000313" key="12">
    <source>
        <dbReference type="EMBL" id="SSX36049.1"/>
    </source>
</evidence>
<evidence type="ECO:0000256" key="6">
    <source>
        <dbReference type="ARBA" id="ARBA00022946"/>
    </source>
</evidence>
<dbReference type="InterPro" id="IPR007356">
    <property type="entry name" value="tRNA_m1G_MeTrfase_euk"/>
</dbReference>
<dbReference type="CDD" id="cd18102">
    <property type="entry name" value="Trm10_MRRP1"/>
    <property type="match status" value="1"/>
</dbReference>
<dbReference type="PROSITE" id="PS51675">
    <property type="entry name" value="SAM_MT_TRM10"/>
    <property type="match status" value="1"/>
</dbReference>
<evidence type="ECO:0000313" key="11">
    <source>
        <dbReference type="EMBL" id="SSX16877.1"/>
    </source>
</evidence>
<dbReference type="EMBL" id="UFQT01005757">
    <property type="protein sequence ID" value="SSX36049.1"/>
    <property type="molecule type" value="Genomic_DNA"/>
</dbReference>
<dbReference type="AlphaFoldDB" id="A0A336LJZ8"/>
<evidence type="ECO:0000256" key="3">
    <source>
        <dbReference type="ARBA" id="ARBA00022679"/>
    </source>
</evidence>
<dbReference type="InterPro" id="IPR028564">
    <property type="entry name" value="MT_TRM10-typ"/>
</dbReference>
<organism evidence="11">
    <name type="scientific">Culicoides sonorensis</name>
    <name type="common">Biting midge</name>
    <dbReference type="NCBI Taxonomy" id="179676"/>
    <lineage>
        <taxon>Eukaryota</taxon>
        <taxon>Metazoa</taxon>
        <taxon>Ecdysozoa</taxon>
        <taxon>Arthropoda</taxon>
        <taxon>Hexapoda</taxon>
        <taxon>Insecta</taxon>
        <taxon>Pterygota</taxon>
        <taxon>Neoptera</taxon>
        <taxon>Endopterygota</taxon>
        <taxon>Diptera</taxon>
        <taxon>Nematocera</taxon>
        <taxon>Chironomoidea</taxon>
        <taxon>Ceratopogonidae</taxon>
        <taxon>Ceratopogoninae</taxon>
        <taxon>Culicoides</taxon>
        <taxon>Monoculicoides</taxon>
    </lineage>
</organism>
<keyword evidence="8" id="KW-0496">Mitochondrion</keyword>
<keyword evidence="2" id="KW-0489">Methyltransferase</keyword>
<sequence>MILNHYFKLNKINILKKHNAIITISNKLRDFCVAETTEINKNHSIKLQNEAEQYKAIGGNAPDLKQISDYHRKQITNLSGISAKRKYFEYLWKVENRKLNKKLKAEKKRSHIESERPSIAKNENQPKNHLFLYRHFPDTQMNRHLNNKLIKAMQFGQKLVIDCSYDDKMTFRETASTAEQFKRLLVDNRCHDDPFDVHFCNVDVTGPVFQNLQRRIPTILNSEFPVNLEEGHYLEKFPKSKLVYLTPDSKNDLKEFNHDDIYIIGGIVDRVYVAPYSFTKANQENIRTARLPLKKYVKWNANGRGIALAMNQVFKILLDMKKCNDWQKAFMNNIPKRKLENNKELISSSLEYFKESRFSEELWGAHKIRKLAHKDLRDSWTLQRFPPMTLNI</sequence>
<keyword evidence="4" id="KW-0949">S-adenosyl-L-methionine</keyword>
<evidence type="ECO:0000256" key="5">
    <source>
        <dbReference type="ARBA" id="ARBA00022694"/>
    </source>
</evidence>
<reference evidence="12" key="2">
    <citation type="submission" date="2018-07" db="EMBL/GenBank/DDBJ databases">
        <authorList>
            <person name="Quirk P.G."/>
            <person name="Krulwich T.A."/>
        </authorList>
    </citation>
    <scope>NUCLEOTIDE SEQUENCE</scope>
</reference>
<protein>
    <recommendedName>
        <fullName evidence="9">RNA (guanine-9-)-methyltransferase domain-containing protein 1</fullName>
    </recommendedName>
</protein>
<gene>
    <name evidence="11" type="primary">CSON012339</name>
</gene>